<sequence length="470" mass="52876">MFAFFSGPKAPDRVPTDRVIPVGFFDNTIIFRTFVLYTLFVFDDVLDVQKLHGSLERLAEGDLEHHIPTEFSEARPAIGFDHLDLSDLAVEDHPVGSRIPRPPRDGRPAIVGDPDDLSEFVYGPDVPKTLDDYIYTDRPELGLRVVSFKNSTIVVLHWIHLACDAKAKKSLLDAWSLMLQGREDEIPEPLAPDNYVLEHVGKNPTEPHALAKHRVSTPGLGLWALMNVYSLAIRPKEHRMVCVPAAFLAKLRERALAEVAEQAAAEGKENAPFLSEGDVLLAWTTRLAISNLPKDSERTIAVQQAYEWRDTLRDLIPKNRPFLSNCVGFLVTLMPAKDVLQKPLSHLASHIRRTIKEQGSREQIEAYTSIIRTDPKNRAPPFFGESSMQLLMFSNWQKADMYGTDLSAAAVKPRNTPLTPSYIQSMQGPYNFSDGIIIVGKDAEGNYWLSGYRVKGLWGMMEKEMEMEKI</sequence>
<dbReference type="InterPro" id="IPR023213">
    <property type="entry name" value="CAT-like_dom_sf"/>
</dbReference>
<dbReference type="EMBL" id="NLAX01000004">
    <property type="protein sequence ID" value="PKS12291.1"/>
    <property type="molecule type" value="Genomic_DNA"/>
</dbReference>
<proteinExistence type="predicted"/>
<keyword evidence="2" id="KW-1185">Reference proteome</keyword>
<dbReference type="OrthoDB" id="21502at2759"/>
<organism evidence="1 2">
    <name type="scientific">Lomentospora prolificans</name>
    <dbReference type="NCBI Taxonomy" id="41688"/>
    <lineage>
        <taxon>Eukaryota</taxon>
        <taxon>Fungi</taxon>
        <taxon>Dikarya</taxon>
        <taxon>Ascomycota</taxon>
        <taxon>Pezizomycotina</taxon>
        <taxon>Sordariomycetes</taxon>
        <taxon>Hypocreomycetidae</taxon>
        <taxon>Microascales</taxon>
        <taxon>Microascaceae</taxon>
        <taxon>Lomentospora</taxon>
    </lineage>
</organism>
<name>A0A2N3NIQ2_9PEZI</name>
<accession>A0A2N3NIQ2</accession>
<dbReference type="STRING" id="41688.A0A2N3NIQ2"/>
<comment type="caution">
    <text evidence="1">The sequence shown here is derived from an EMBL/GenBank/DDBJ whole genome shotgun (WGS) entry which is preliminary data.</text>
</comment>
<gene>
    <name evidence="1" type="ORF">jhhlp_001591</name>
</gene>
<evidence type="ECO:0000313" key="2">
    <source>
        <dbReference type="Proteomes" id="UP000233524"/>
    </source>
</evidence>
<dbReference type="Gene3D" id="3.30.559.10">
    <property type="entry name" value="Chloramphenicol acetyltransferase-like domain"/>
    <property type="match status" value="1"/>
</dbReference>
<dbReference type="InParanoid" id="A0A2N3NIQ2"/>
<protein>
    <submittedName>
        <fullName evidence="1">Uncharacterized protein</fullName>
    </submittedName>
</protein>
<dbReference type="AlphaFoldDB" id="A0A2N3NIQ2"/>
<evidence type="ECO:0000313" key="1">
    <source>
        <dbReference type="EMBL" id="PKS12291.1"/>
    </source>
</evidence>
<dbReference type="Proteomes" id="UP000233524">
    <property type="component" value="Unassembled WGS sequence"/>
</dbReference>
<dbReference type="VEuPathDB" id="FungiDB:jhhlp_001591"/>
<reference evidence="1 2" key="1">
    <citation type="journal article" date="2017" name="G3 (Bethesda)">
        <title>First Draft Genome Sequence of the Pathogenic Fungus Lomentospora prolificans (Formerly Scedosporium prolificans).</title>
        <authorList>
            <person name="Luo R."/>
            <person name="Zimin A."/>
            <person name="Workman R."/>
            <person name="Fan Y."/>
            <person name="Pertea G."/>
            <person name="Grossman N."/>
            <person name="Wear M.P."/>
            <person name="Jia B."/>
            <person name="Miller H."/>
            <person name="Casadevall A."/>
            <person name="Timp W."/>
            <person name="Zhang S.X."/>
            <person name="Salzberg S.L."/>
        </authorList>
    </citation>
    <scope>NUCLEOTIDE SEQUENCE [LARGE SCALE GENOMIC DNA]</scope>
    <source>
        <strain evidence="1 2">JHH-5317</strain>
    </source>
</reference>